<dbReference type="AlphaFoldDB" id="A0A8X6WQ82"/>
<evidence type="ECO:0000313" key="2">
    <source>
        <dbReference type="Proteomes" id="UP000886998"/>
    </source>
</evidence>
<dbReference type="Proteomes" id="UP000886998">
    <property type="component" value="Unassembled WGS sequence"/>
</dbReference>
<accession>A0A8X6WQ82</accession>
<protein>
    <recommendedName>
        <fullName evidence="3">Transposase</fullName>
    </recommendedName>
</protein>
<dbReference type="OrthoDB" id="6537988at2759"/>
<proteinExistence type="predicted"/>
<dbReference type="Gene3D" id="3.30.420.10">
    <property type="entry name" value="Ribonuclease H-like superfamily/Ribonuclease H"/>
    <property type="match status" value="1"/>
</dbReference>
<gene>
    <name evidence="1" type="primary">NCL1_41798</name>
    <name evidence="1" type="ORF">TNIN_477951</name>
</gene>
<name>A0A8X6WQ82_9ARAC</name>
<dbReference type="InterPro" id="IPR036397">
    <property type="entry name" value="RNaseH_sf"/>
</dbReference>
<dbReference type="Pfam" id="PF01359">
    <property type="entry name" value="Transposase_1"/>
    <property type="match status" value="1"/>
</dbReference>
<reference evidence="1" key="1">
    <citation type="submission" date="2020-08" db="EMBL/GenBank/DDBJ databases">
        <title>Multicomponent nature underlies the extraordinary mechanical properties of spider dragline silk.</title>
        <authorList>
            <person name="Kono N."/>
            <person name="Nakamura H."/>
            <person name="Mori M."/>
            <person name="Yoshida Y."/>
            <person name="Ohtoshi R."/>
            <person name="Malay A.D."/>
            <person name="Moran D.A.P."/>
            <person name="Tomita M."/>
            <person name="Numata K."/>
            <person name="Arakawa K."/>
        </authorList>
    </citation>
    <scope>NUCLEOTIDE SEQUENCE</scope>
</reference>
<dbReference type="InterPro" id="IPR001888">
    <property type="entry name" value="Transposase_1"/>
</dbReference>
<evidence type="ECO:0000313" key="1">
    <source>
        <dbReference type="EMBL" id="GFY39358.1"/>
    </source>
</evidence>
<dbReference type="GO" id="GO:0003676">
    <property type="term" value="F:nucleic acid binding"/>
    <property type="evidence" value="ECO:0007669"/>
    <property type="project" value="InterPro"/>
</dbReference>
<organism evidence="1 2">
    <name type="scientific">Trichonephila inaurata madagascariensis</name>
    <dbReference type="NCBI Taxonomy" id="2747483"/>
    <lineage>
        <taxon>Eukaryota</taxon>
        <taxon>Metazoa</taxon>
        <taxon>Ecdysozoa</taxon>
        <taxon>Arthropoda</taxon>
        <taxon>Chelicerata</taxon>
        <taxon>Arachnida</taxon>
        <taxon>Araneae</taxon>
        <taxon>Araneomorphae</taxon>
        <taxon>Entelegynae</taxon>
        <taxon>Araneoidea</taxon>
        <taxon>Nephilidae</taxon>
        <taxon>Trichonephila</taxon>
        <taxon>Trichonephila inaurata</taxon>
    </lineage>
</organism>
<comment type="caution">
    <text evidence="1">The sequence shown here is derived from an EMBL/GenBank/DDBJ whole genome shotgun (WGS) entry which is preliminary data.</text>
</comment>
<keyword evidence="2" id="KW-1185">Reference proteome</keyword>
<evidence type="ECO:0008006" key="3">
    <source>
        <dbReference type="Google" id="ProtNLM"/>
    </source>
</evidence>
<sequence>MQYALTSLHAGNRKGINSRIIAIDEFWARAYEPEPNRQSTEWRHAGSPKRQNVLQNPFTVKLMVIIAYDVRGVIVCHFVPHGRTVTAQYFWSFLVR</sequence>
<dbReference type="EMBL" id="BMAV01001349">
    <property type="protein sequence ID" value="GFY39358.1"/>
    <property type="molecule type" value="Genomic_DNA"/>
</dbReference>